<accession>A0A0J6FE75</accession>
<proteinExistence type="predicted"/>
<sequence>MNEPSWSQNSIHTQSRPEPRSPEVMPPNSTNSQSPLASYAKVMHQHTQRQIDALPTSPEPTSIKENHHSPHENNNNPDGASPMGQPNGCNQQEHDQLQRTCNT</sequence>
<dbReference type="EMBL" id="DS268110">
    <property type="protein sequence ID" value="KMM67570.1"/>
    <property type="molecule type" value="Genomic_DNA"/>
</dbReference>
<evidence type="ECO:0000313" key="2">
    <source>
        <dbReference type="EMBL" id="KMM67570.1"/>
    </source>
</evidence>
<feature type="compositionally biased region" description="Polar residues" evidence="1">
    <location>
        <begin position="27"/>
        <end position="36"/>
    </location>
</feature>
<feature type="region of interest" description="Disordered" evidence="1">
    <location>
        <begin position="1"/>
        <end position="103"/>
    </location>
</feature>
<reference evidence="2 3" key="1">
    <citation type="submission" date="2007-06" db="EMBL/GenBank/DDBJ databases">
        <title>The Genome Sequence of Coccidioides posadasii RMSCC_3488.</title>
        <authorList>
            <consortium name="Coccidioides Genome Resources Consortium"/>
            <consortium name="The Broad Institute Genome Sequencing Platform"/>
            <person name="Henn M.R."/>
            <person name="Sykes S."/>
            <person name="Young S."/>
            <person name="Jaffe D."/>
            <person name="Berlin A."/>
            <person name="Alvarez P."/>
            <person name="Butler J."/>
            <person name="Gnerre S."/>
            <person name="Grabherr M."/>
            <person name="Mauceli E."/>
            <person name="Brockman W."/>
            <person name="Kodira C."/>
            <person name="Alvarado L."/>
            <person name="Zeng Q."/>
            <person name="Crawford M."/>
            <person name="Antoine C."/>
            <person name="Devon K."/>
            <person name="Galgiani J."/>
            <person name="Orsborn K."/>
            <person name="Lewis M.L."/>
            <person name="Nusbaum C."/>
            <person name="Galagan J."/>
            <person name="Birren B."/>
        </authorList>
    </citation>
    <scope>NUCLEOTIDE SEQUENCE [LARGE SCALE GENOMIC DNA]</scope>
    <source>
        <strain evidence="2 3">RMSCC 3488</strain>
    </source>
</reference>
<evidence type="ECO:0000256" key="1">
    <source>
        <dbReference type="SAM" id="MobiDB-lite"/>
    </source>
</evidence>
<evidence type="ECO:0000313" key="3">
    <source>
        <dbReference type="Proteomes" id="UP000054567"/>
    </source>
</evidence>
<reference evidence="3" key="2">
    <citation type="journal article" date="2009" name="Genome Res.">
        <title>Comparative genomic analyses of the human fungal pathogens Coccidioides and their relatives.</title>
        <authorList>
            <person name="Sharpton T.J."/>
            <person name="Stajich J.E."/>
            <person name="Rounsley S.D."/>
            <person name="Gardner M.J."/>
            <person name="Wortman J.R."/>
            <person name="Jordar V.S."/>
            <person name="Maiti R."/>
            <person name="Kodira C.D."/>
            <person name="Neafsey D.E."/>
            <person name="Zeng Q."/>
            <person name="Hung C.-Y."/>
            <person name="McMahan C."/>
            <person name="Muszewska A."/>
            <person name="Grynberg M."/>
            <person name="Mandel M.A."/>
            <person name="Kellner E.M."/>
            <person name="Barker B.M."/>
            <person name="Galgiani J.N."/>
            <person name="Orbach M.J."/>
            <person name="Kirkland T.N."/>
            <person name="Cole G.T."/>
            <person name="Henn M.R."/>
            <person name="Birren B.W."/>
            <person name="Taylor J.W."/>
        </authorList>
    </citation>
    <scope>NUCLEOTIDE SEQUENCE [LARGE SCALE GENOMIC DNA]</scope>
    <source>
        <strain evidence="3">RMSCC 3488</strain>
    </source>
</reference>
<reference evidence="3" key="3">
    <citation type="journal article" date="2010" name="Genome Res.">
        <title>Population genomic sequencing of Coccidioides fungi reveals recent hybridization and transposon control.</title>
        <authorList>
            <person name="Neafsey D.E."/>
            <person name="Barker B.M."/>
            <person name="Sharpton T.J."/>
            <person name="Stajich J.E."/>
            <person name="Park D.J."/>
            <person name="Whiston E."/>
            <person name="Hung C.-Y."/>
            <person name="McMahan C."/>
            <person name="White J."/>
            <person name="Sykes S."/>
            <person name="Heiman D."/>
            <person name="Young S."/>
            <person name="Zeng Q."/>
            <person name="Abouelleil A."/>
            <person name="Aftuck L."/>
            <person name="Bessette D."/>
            <person name="Brown A."/>
            <person name="FitzGerald M."/>
            <person name="Lui A."/>
            <person name="Macdonald J.P."/>
            <person name="Priest M."/>
            <person name="Orbach M.J."/>
            <person name="Galgiani J.N."/>
            <person name="Kirkland T.N."/>
            <person name="Cole G.T."/>
            <person name="Birren B.W."/>
            <person name="Henn M.R."/>
            <person name="Taylor J.W."/>
            <person name="Rounsley S.D."/>
        </authorList>
    </citation>
    <scope>NUCLEOTIDE SEQUENCE [LARGE SCALE GENOMIC DNA]</scope>
    <source>
        <strain evidence="3">RMSCC 3488</strain>
    </source>
</reference>
<dbReference type="OrthoDB" id="4184790at2759"/>
<protein>
    <submittedName>
        <fullName evidence="2">Uncharacterized protein</fullName>
    </submittedName>
</protein>
<feature type="compositionally biased region" description="Basic and acidic residues" evidence="1">
    <location>
        <begin position="62"/>
        <end position="71"/>
    </location>
</feature>
<dbReference type="AlphaFoldDB" id="A0A0J6FE75"/>
<dbReference type="VEuPathDB" id="FungiDB:CPAG_03903"/>
<dbReference type="Proteomes" id="UP000054567">
    <property type="component" value="Unassembled WGS sequence"/>
</dbReference>
<name>A0A0J6FE75_COCPO</name>
<organism evidence="2 3">
    <name type="scientific">Coccidioides posadasii RMSCC 3488</name>
    <dbReference type="NCBI Taxonomy" id="454284"/>
    <lineage>
        <taxon>Eukaryota</taxon>
        <taxon>Fungi</taxon>
        <taxon>Dikarya</taxon>
        <taxon>Ascomycota</taxon>
        <taxon>Pezizomycotina</taxon>
        <taxon>Eurotiomycetes</taxon>
        <taxon>Eurotiomycetidae</taxon>
        <taxon>Onygenales</taxon>
        <taxon>Onygenaceae</taxon>
        <taxon>Coccidioides</taxon>
    </lineage>
</organism>
<gene>
    <name evidence="2" type="ORF">CPAG_03903</name>
</gene>
<feature type="compositionally biased region" description="Polar residues" evidence="1">
    <location>
        <begin position="1"/>
        <end position="14"/>
    </location>
</feature>